<dbReference type="InterPro" id="IPR027417">
    <property type="entry name" value="P-loop_NTPase"/>
</dbReference>
<dbReference type="Pfam" id="PF12102">
    <property type="entry name" value="MrcB_N"/>
    <property type="match status" value="1"/>
</dbReference>
<dbReference type="Gene3D" id="3.30.920.90">
    <property type="match status" value="1"/>
</dbReference>
<dbReference type="PaxDb" id="263820-PTO0028"/>
<dbReference type="GO" id="GO:0005524">
    <property type="term" value="F:ATP binding"/>
    <property type="evidence" value="ECO:0007669"/>
    <property type="project" value="InterPro"/>
</dbReference>
<dbReference type="InterPro" id="IPR011704">
    <property type="entry name" value="ATPase_dyneun-rel_AAA"/>
</dbReference>
<keyword evidence="2" id="KW-0378">Hydrolase</keyword>
<dbReference type="GO" id="GO:0016887">
    <property type="term" value="F:ATP hydrolysis activity"/>
    <property type="evidence" value="ECO:0007669"/>
    <property type="project" value="InterPro"/>
</dbReference>
<dbReference type="InterPro" id="IPR052934">
    <property type="entry name" value="Methyl-DNA_Rec/Restrict_Enz"/>
</dbReference>
<evidence type="ECO:0000313" key="2">
    <source>
        <dbReference type="EMBL" id="AAT42613.1"/>
    </source>
</evidence>
<dbReference type="InterPro" id="IPR021961">
    <property type="entry name" value="McrB_DNA-bd"/>
</dbReference>
<organism evidence="2 3">
    <name type="scientific">Picrophilus torridus (strain ATCC 700027 / DSM 9790 / JCM 10055 / NBRC 100828 / KAW 2/3)</name>
    <dbReference type="NCBI Taxonomy" id="1122961"/>
    <lineage>
        <taxon>Archaea</taxon>
        <taxon>Methanobacteriati</taxon>
        <taxon>Thermoplasmatota</taxon>
        <taxon>Thermoplasmata</taxon>
        <taxon>Thermoplasmatales</taxon>
        <taxon>Picrophilaceae</taxon>
        <taxon>Picrophilus</taxon>
    </lineage>
</organism>
<dbReference type="SUPFAM" id="SSF52540">
    <property type="entry name" value="P-loop containing nucleoside triphosphate hydrolases"/>
    <property type="match status" value="1"/>
</dbReference>
<dbReference type="Pfam" id="PF07728">
    <property type="entry name" value="AAA_5"/>
    <property type="match status" value="1"/>
</dbReference>
<dbReference type="PANTHER" id="PTHR37291:SF1">
    <property type="entry name" value="TYPE IV METHYL-DIRECTED RESTRICTION ENZYME ECOKMCRB SUBUNIT"/>
    <property type="match status" value="1"/>
</dbReference>
<sequence length="523" mass="61211">MDDRWSQILREFILNAKYSNTNLNTSSYNSRWKKLIDGKPEKWPSLKLKVSFGQGKVAKIPWIAFLAENMKVSKGIYPVYLYYKDIDILVLSYGISEKEKSSIDWPEKVKGNDKVDRVDQAIYKLFINKKRPEIRHYGRSYVFKLYQIDIDKNQNVNFLTKDRKNISDDELENDLLELLKYYYDYMKNKSKINVSNSNVYLMTKNIILHGPVGTGKTRMARLIASGIISGKIRSFQDLDREIKGDYEMDLEDSNTYDDKIRFVTFHQSYSYEDFIGGLSVDSQDGQIRYFAKPGIFMDFCEKASNDINNNYVMIIDEINRGDISRIFGELITLIDEDKRSDDSSGGFSIKLPIFQKDFSVPKNLYIIGTMNDTDRSIALLDLALRRRFVFLKIEPDINVVKKWTGIYDDKYPGFSETVSKFFMTLNEMILKTKGSDFLIGHGFFKDLTLKADDPYRILRYIFVYKIIPLLQEIYYGSNDILYEIVLKGKFFEKKENDGNYYYQPKSSLESEDEFKNELKKFIG</sequence>
<name>Q6L338_PICTO</name>
<accession>Q6L338</accession>
<feature type="domain" description="AAA+ ATPase" evidence="1">
    <location>
        <begin position="202"/>
        <end position="394"/>
    </location>
</feature>
<dbReference type="InterPro" id="IPR003593">
    <property type="entry name" value="AAA+_ATPase"/>
</dbReference>
<dbReference type="InParanoid" id="Q6L338"/>
<dbReference type="SMART" id="SM00382">
    <property type="entry name" value="AAA"/>
    <property type="match status" value="1"/>
</dbReference>
<dbReference type="HOGENOM" id="CLU_008747_2_0_2"/>
<protein>
    <submittedName>
        <fullName evidence="2">5-methylcytosine-specific restriction enzyme B</fullName>
        <ecNumber evidence="2">3.1.21.-</ecNumber>
    </submittedName>
</protein>
<reference evidence="2 3" key="1">
    <citation type="journal article" date="2004" name="Proc. Natl. Acad. Sci. U.S.A.">
        <title>Genome sequence of Picrophilus torridus and its implications for life around pH 0.</title>
        <authorList>
            <person name="Futterer O."/>
            <person name="Angelov A."/>
            <person name="Liesegang H."/>
            <person name="Gottschalk G."/>
            <person name="Schleper C."/>
            <person name="Schepers B."/>
            <person name="Dock C."/>
            <person name="Antranikian G."/>
            <person name="Liebl W."/>
        </authorList>
    </citation>
    <scope>NUCLEOTIDE SEQUENCE [LARGE SCALE GENOMIC DNA]</scope>
    <source>
        <strain evidence="3">ATCC 700027 / DSM 9790 / JCM 10055 / NBRC 100828</strain>
    </source>
</reference>
<dbReference type="EC" id="3.1.21.-" evidence="2"/>
<dbReference type="PATRIC" id="fig|263820.9.peg.28"/>
<gene>
    <name evidence="2" type="ordered locus">PTO0028</name>
</gene>
<dbReference type="Gene3D" id="3.40.50.300">
    <property type="entry name" value="P-loop containing nucleotide triphosphate hydrolases"/>
    <property type="match status" value="1"/>
</dbReference>
<dbReference type="REBASE" id="17590">
    <property type="entry name" value="PtoMcrBCP"/>
</dbReference>
<evidence type="ECO:0000259" key="1">
    <source>
        <dbReference type="SMART" id="SM00382"/>
    </source>
</evidence>
<dbReference type="KEGG" id="pto:PTO0028"/>
<dbReference type="EMBL" id="AE017261">
    <property type="protein sequence ID" value="AAT42613.1"/>
    <property type="molecule type" value="Genomic_DNA"/>
</dbReference>
<dbReference type="PANTHER" id="PTHR37291">
    <property type="entry name" value="5-METHYLCYTOSINE-SPECIFIC RESTRICTION ENZYME B"/>
    <property type="match status" value="1"/>
</dbReference>
<proteinExistence type="predicted"/>
<dbReference type="AlphaFoldDB" id="Q6L338"/>
<dbReference type="eggNOG" id="arCOG03779">
    <property type="taxonomic scope" value="Archaea"/>
</dbReference>
<evidence type="ECO:0000313" key="3">
    <source>
        <dbReference type="Proteomes" id="UP000000438"/>
    </source>
</evidence>
<dbReference type="Proteomes" id="UP000000438">
    <property type="component" value="Chromosome"/>
</dbReference>
<dbReference type="STRING" id="263820.PTO0028"/>